<comment type="caution">
    <text evidence="2">The sequence shown here is derived from an EMBL/GenBank/DDBJ whole genome shotgun (WGS) entry which is preliminary data.</text>
</comment>
<reference evidence="2 3" key="1">
    <citation type="journal article" date="2012" name="Genome Biol.">
        <title>Genome and low-iron response of an oceanic diatom adapted to chronic iron limitation.</title>
        <authorList>
            <person name="Lommer M."/>
            <person name="Specht M."/>
            <person name="Roy A.S."/>
            <person name="Kraemer L."/>
            <person name="Andreson R."/>
            <person name="Gutowska M.A."/>
            <person name="Wolf J."/>
            <person name="Bergner S.V."/>
            <person name="Schilhabel M.B."/>
            <person name="Klostermeier U.C."/>
            <person name="Beiko R.G."/>
            <person name="Rosenstiel P."/>
            <person name="Hippler M."/>
            <person name="Laroche J."/>
        </authorList>
    </citation>
    <scope>NUCLEOTIDE SEQUENCE [LARGE SCALE GENOMIC DNA]</scope>
    <source>
        <strain evidence="2 3">CCMP1005</strain>
    </source>
</reference>
<proteinExistence type="predicted"/>
<gene>
    <name evidence="2" type="ORF">THAOC_16173</name>
</gene>
<evidence type="ECO:0000256" key="1">
    <source>
        <dbReference type="SAM" id="MobiDB-lite"/>
    </source>
</evidence>
<keyword evidence="3" id="KW-1185">Reference proteome</keyword>
<protein>
    <submittedName>
        <fullName evidence="2">Uncharacterized protein</fullName>
    </submittedName>
</protein>
<feature type="compositionally biased region" description="Basic and acidic residues" evidence="1">
    <location>
        <begin position="293"/>
        <end position="305"/>
    </location>
</feature>
<feature type="region of interest" description="Disordered" evidence="1">
    <location>
        <begin position="269"/>
        <end position="311"/>
    </location>
</feature>
<evidence type="ECO:0000313" key="3">
    <source>
        <dbReference type="Proteomes" id="UP000266841"/>
    </source>
</evidence>
<organism evidence="2 3">
    <name type="scientific">Thalassiosira oceanica</name>
    <name type="common">Marine diatom</name>
    <dbReference type="NCBI Taxonomy" id="159749"/>
    <lineage>
        <taxon>Eukaryota</taxon>
        <taxon>Sar</taxon>
        <taxon>Stramenopiles</taxon>
        <taxon>Ochrophyta</taxon>
        <taxon>Bacillariophyta</taxon>
        <taxon>Coscinodiscophyceae</taxon>
        <taxon>Thalassiosirophycidae</taxon>
        <taxon>Thalassiosirales</taxon>
        <taxon>Thalassiosiraceae</taxon>
        <taxon>Thalassiosira</taxon>
    </lineage>
</organism>
<evidence type="ECO:0000313" key="2">
    <source>
        <dbReference type="EMBL" id="EJK63187.1"/>
    </source>
</evidence>
<dbReference type="Proteomes" id="UP000266841">
    <property type="component" value="Unassembled WGS sequence"/>
</dbReference>
<feature type="region of interest" description="Disordered" evidence="1">
    <location>
        <begin position="92"/>
        <end position="114"/>
    </location>
</feature>
<sequence length="311" mass="34628">MDGVDPCTNHQSSKSAALSFATSGRLHMHIVLATGLACGGTHTSFIYNEAIKASHGRRKRLEKVRPIERSRELQTHKRDRDSQILLPLLLQRAQRGTGGEGEGTRARDLSIHPGNSNDWKWKNQTYRTKNMHLNECFALGFGQREEHRPPSTDESPFGDLSFDFPGYTPHHGDAKGGVAAVLRCIGSDWFGRNKTVFYIPKANLAGYTFLFGESDLKKRHSLSARGHRSTPRFVNAGHPNNLHPHNYTTFSNGSSAPSIALSSASFLTDSRMNTAPPKDHRPSLPMTTPYFHPDTDIPGERREENYEGPDV</sequence>
<name>K0SYD9_THAOC</name>
<dbReference type="AlphaFoldDB" id="K0SYD9"/>
<dbReference type="EMBL" id="AGNL01018389">
    <property type="protein sequence ID" value="EJK63187.1"/>
    <property type="molecule type" value="Genomic_DNA"/>
</dbReference>
<accession>K0SYD9</accession>